<dbReference type="PANTHER" id="PTHR31147">
    <property type="entry name" value="ACYL TRANSFERASE 4"/>
    <property type="match status" value="1"/>
</dbReference>
<dbReference type="AlphaFoldDB" id="A0AAP0JRE7"/>
<evidence type="ECO:0000256" key="2">
    <source>
        <dbReference type="ARBA" id="ARBA00022679"/>
    </source>
</evidence>
<protein>
    <submittedName>
        <fullName evidence="3">Uncharacterized protein</fullName>
    </submittedName>
</protein>
<dbReference type="GO" id="GO:0016740">
    <property type="term" value="F:transferase activity"/>
    <property type="evidence" value="ECO:0007669"/>
    <property type="project" value="UniProtKB-KW"/>
</dbReference>
<dbReference type="Proteomes" id="UP001417504">
    <property type="component" value="Unassembled WGS sequence"/>
</dbReference>
<comment type="caution">
    <text evidence="3">The sequence shown here is derived from an EMBL/GenBank/DDBJ whole genome shotgun (WGS) entry which is preliminary data.</text>
</comment>
<reference evidence="3 4" key="1">
    <citation type="submission" date="2024-01" db="EMBL/GenBank/DDBJ databases">
        <title>Genome assemblies of Stephania.</title>
        <authorList>
            <person name="Yang L."/>
        </authorList>
    </citation>
    <scope>NUCLEOTIDE SEQUENCE [LARGE SCALE GENOMIC DNA]</scope>
    <source>
        <strain evidence="3">QJT</strain>
        <tissue evidence="3">Leaf</tissue>
    </source>
</reference>
<name>A0AAP0JRE7_9MAGN</name>
<evidence type="ECO:0000256" key="1">
    <source>
        <dbReference type="ARBA" id="ARBA00009861"/>
    </source>
</evidence>
<evidence type="ECO:0000313" key="4">
    <source>
        <dbReference type="Proteomes" id="UP001417504"/>
    </source>
</evidence>
<dbReference type="Pfam" id="PF02458">
    <property type="entry name" value="Transferase"/>
    <property type="match status" value="2"/>
</dbReference>
<dbReference type="EMBL" id="JBBNAE010000003">
    <property type="protein sequence ID" value="KAK9137612.1"/>
    <property type="molecule type" value="Genomic_DNA"/>
</dbReference>
<sequence length="169" mass="19067">MAKALVFYYPLIGRIREGPRQKLSVECIGEGLLFIEAEADVKLDQFSDADFLPPFLYLDQLLYTLSTLRCQLLLHIALHCSTLAILTALLWICHTIAMSLDLEEEVRVVSLVNIRSIFNPPLPVAYYGNGIVFPTAVTTIQKLTTKSMSLEYVVEKVRQAKVEETEAYV</sequence>
<dbReference type="InterPro" id="IPR050898">
    <property type="entry name" value="Plant_acyltransferase"/>
</dbReference>
<comment type="similarity">
    <text evidence="1">Belongs to the plant acyltransferase family.</text>
</comment>
<proteinExistence type="inferred from homology"/>
<organism evidence="3 4">
    <name type="scientific">Stephania japonica</name>
    <dbReference type="NCBI Taxonomy" id="461633"/>
    <lineage>
        <taxon>Eukaryota</taxon>
        <taxon>Viridiplantae</taxon>
        <taxon>Streptophyta</taxon>
        <taxon>Embryophyta</taxon>
        <taxon>Tracheophyta</taxon>
        <taxon>Spermatophyta</taxon>
        <taxon>Magnoliopsida</taxon>
        <taxon>Ranunculales</taxon>
        <taxon>Menispermaceae</taxon>
        <taxon>Menispermoideae</taxon>
        <taxon>Cissampelideae</taxon>
        <taxon>Stephania</taxon>
    </lineage>
</organism>
<gene>
    <name evidence="3" type="ORF">Sjap_008206</name>
</gene>
<dbReference type="Gene3D" id="3.30.559.10">
    <property type="entry name" value="Chloramphenicol acetyltransferase-like domain"/>
    <property type="match status" value="1"/>
</dbReference>
<dbReference type="InterPro" id="IPR023213">
    <property type="entry name" value="CAT-like_dom_sf"/>
</dbReference>
<evidence type="ECO:0000313" key="3">
    <source>
        <dbReference type="EMBL" id="KAK9137612.1"/>
    </source>
</evidence>
<accession>A0AAP0JRE7</accession>
<dbReference type="PANTHER" id="PTHR31147:SF66">
    <property type="entry name" value="OS05G0315700 PROTEIN"/>
    <property type="match status" value="1"/>
</dbReference>
<keyword evidence="2" id="KW-0808">Transferase</keyword>
<keyword evidence="4" id="KW-1185">Reference proteome</keyword>